<evidence type="ECO:0000313" key="3">
    <source>
        <dbReference type="Proteomes" id="UP000244240"/>
    </source>
</evidence>
<evidence type="ECO:0000256" key="1">
    <source>
        <dbReference type="SAM" id="Phobius"/>
    </source>
</evidence>
<comment type="caution">
    <text evidence="2">The sequence shown here is derived from an EMBL/GenBank/DDBJ whole genome shotgun (WGS) entry which is preliminary data.</text>
</comment>
<dbReference type="EMBL" id="QBKR01000009">
    <property type="protein sequence ID" value="PTX60271.1"/>
    <property type="molecule type" value="Genomic_DNA"/>
</dbReference>
<keyword evidence="1" id="KW-0812">Transmembrane</keyword>
<dbReference type="AlphaFoldDB" id="A0A2T6BW28"/>
<keyword evidence="1" id="KW-1133">Transmembrane helix</keyword>
<dbReference type="Proteomes" id="UP000244240">
    <property type="component" value="Unassembled WGS sequence"/>
</dbReference>
<sequence length="35" mass="4257">MEIERRGCRIFGLIVLTLWGWAGVWAVWIRIRRWG</sequence>
<gene>
    <name evidence="2" type="ORF">C8P63_10935</name>
</gene>
<proteinExistence type="predicted"/>
<protein>
    <submittedName>
        <fullName evidence="2">Uncharacterized protein</fullName>
    </submittedName>
</protein>
<name>A0A2T6BW28_9BACL</name>
<evidence type="ECO:0000313" key="2">
    <source>
        <dbReference type="EMBL" id="PTX60271.1"/>
    </source>
</evidence>
<reference evidence="2 3" key="1">
    <citation type="submission" date="2018-04" db="EMBL/GenBank/DDBJ databases">
        <title>Genomic Encyclopedia of Archaeal and Bacterial Type Strains, Phase II (KMG-II): from individual species to whole genera.</title>
        <authorList>
            <person name="Goeker M."/>
        </authorList>
    </citation>
    <scope>NUCLEOTIDE SEQUENCE [LARGE SCALE GENOMIC DNA]</scope>
    <source>
        <strain evidence="2 3">DSM 45787</strain>
    </source>
</reference>
<keyword evidence="1" id="KW-0472">Membrane</keyword>
<accession>A0A2T6BW28</accession>
<keyword evidence="3" id="KW-1185">Reference proteome</keyword>
<feature type="transmembrane region" description="Helical" evidence="1">
    <location>
        <begin position="12"/>
        <end position="31"/>
    </location>
</feature>
<organism evidence="2 3">
    <name type="scientific">Melghirimyces profundicolus</name>
    <dbReference type="NCBI Taxonomy" id="1242148"/>
    <lineage>
        <taxon>Bacteria</taxon>
        <taxon>Bacillati</taxon>
        <taxon>Bacillota</taxon>
        <taxon>Bacilli</taxon>
        <taxon>Bacillales</taxon>
        <taxon>Thermoactinomycetaceae</taxon>
        <taxon>Melghirimyces</taxon>
    </lineage>
</organism>